<dbReference type="EMBL" id="CP078077">
    <property type="protein sequence ID" value="UPL13765.1"/>
    <property type="molecule type" value="Genomic_DNA"/>
</dbReference>
<gene>
    <name evidence="1" type="ORF">KV396_04445</name>
</gene>
<name>A0ABY4IND2_9MICO</name>
<evidence type="ECO:0000313" key="2">
    <source>
        <dbReference type="Proteomes" id="UP000831963"/>
    </source>
</evidence>
<dbReference type="Proteomes" id="UP000831963">
    <property type="component" value="Chromosome"/>
</dbReference>
<sequence>MNSDKAREQLTVAAEAVQSATGADWEPMTDVGPIGCSPGLERMKASWKGVATADRDAGYAAVREALEEVGFETRILGPNSTTPAVASQTVDGFGLDFAYPTEGGPLYLYVSSDCFPLEEWPDEED</sequence>
<reference evidence="1 2" key="1">
    <citation type="submission" date="2021-06" db="EMBL/GenBank/DDBJ databases">
        <title>Genome-based taxonomic framework of Microbacterium strains isolated from marine environment, the description of four new species and reclassification of four preexisting species.</title>
        <authorList>
            <person name="Lee S.D."/>
            <person name="Kim S.-M."/>
            <person name="Byeon Y.-S."/>
            <person name="Yang H.L."/>
            <person name="Kim I.S."/>
        </authorList>
    </citation>
    <scope>NUCLEOTIDE SEQUENCE [LARGE SCALE GENOMIC DNA]</scope>
    <source>
        <strain evidence="1 2">SSW1-36</strain>
    </source>
</reference>
<dbReference type="RefSeq" id="WP_247956974.1">
    <property type="nucleotide sequence ID" value="NZ_CP078077.1"/>
</dbReference>
<proteinExistence type="predicted"/>
<accession>A0ABY4IND2</accession>
<keyword evidence="2" id="KW-1185">Reference proteome</keyword>
<organism evidence="1 2">
    <name type="scientific">Microbacterium galbinum</name>
    <dbReference type="NCBI Taxonomy" id="2851646"/>
    <lineage>
        <taxon>Bacteria</taxon>
        <taxon>Bacillati</taxon>
        <taxon>Actinomycetota</taxon>
        <taxon>Actinomycetes</taxon>
        <taxon>Micrococcales</taxon>
        <taxon>Microbacteriaceae</taxon>
        <taxon>Microbacterium</taxon>
    </lineage>
</organism>
<protein>
    <submittedName>
        <fullName evidence="1">Uncharacterized protein</fullName>
    </submittedName>
</protein>
<evidence type="ECO:0000313" key="1">
    <source>
        <dbReference type="EMBL" id="UPL13765.1"/>
    </source>
</evidence>